<keyword evidence="2" id="KW-0472">Membrane</keyword>
<dbReference type="EMBL" id="JARK01001443">
    <property type="protein sequence ID" value="EYC01437.1"/>
    <property type="molecule type" value="Genomic_DNA"/>
</dbReference>
<keyword evidence="2" id="KW-1133">Transmembrane helix</keyword>
<keyword evidence="2" id="KW-0812">Transmembrane</keyword>
<feature type="region of interest" description="Disordered" evidence="1">
    <location>
        <begin position="43"/>
        <end position="69"/>
    </location>
</feature>
<keyword evidence="4" id="KW-1185">Reference proteome</keyword>
<evidence type="ECO:0000313" key="4">
    <source>
        <dbReference type="Proteomes" id="UP000024635"/>
    </source>
</evidence>
<dbReference type="AlphaFoldDB" id="A0A016TFJ5"/>
<reference evidence="4" key="1">
    <citation type="journal article" date="2015" name="Nat. Genet.">
        <title>The genome and transcriptome of the zoonotic hookworm Ancylostoma ceylanicum identify infection-specific gene families.</title>
        <authorList>
            <person name="Schwarz E.M."/>
            <person name="Hu Y."/>
            <person name="Antoshechkin I."/>
            <person name="Miller M.M."/>
            <person name="Sternberg P.W."/>
            <person name="Aroian R.V."/>
        </authorList>
    </citation>
    <scope>NUCLEOTIDE SEQUENCE</scope>
    <source>
        <strain evidence="4">HY135</strain>
    </source>
</reference>
<evidence type="ECO:0000313" key="3">
    <source>
        <dbReference type="EMBL" id="EYC01437.1"/>
    </source>
</evidence>
<dbReference type="Proteomes" id="UP000024635">
    <property type="component" value="Unassembled WGS sequence"/>
</dbReference>
<protein>
    <submittedName>
        <fullName evidence="3">Uncharacterized protein</fullName>
    </submittedName>
</protein>
<accession>A0A016TFJ5</accession>
<proteinExistence type="predicted"/>
<organism evidence="3 4">
    <name type="scientific">Ancylostoma ceylanicum</name>
    <dbReference type="NCBI Taxonomy" id="53326"/>
    <lineage>
        <taxon>Eukaryota</taxon>
        <taxon>Metazoa</taxon>
        <taxon>Ecdysozoa</taxon>
        <taxon>Nematoda</taxon>
        <taxon>Chromadorea</taxon>
        <taxon>Rhabditida</taxon>
        <taxon>Rhabditina</taxon>
        <taxon>Rhabditomorpha</taxon>
        <taxon>Strongyloidea</taxon>
        <taxon>Ancylostomatidae</taxon>
        <taxon>Ancylostomatinae</taxon>
        <taxon>Ancylostoma</taxon>
    </lineage>
</organism>
<gene>
    <name evidence="3" type="primary">Acey_s0107.g3801</name>
    <name evidence="3" type="ORF">Y032_0107g3801</name>
</gene>
<sequence>MCGNLKIFLRMIMDPSIGGRNRCTWSERLVPFQNHVVETIQGRSVGADIDDGEGTSEPKTEAPAPHSTKSTTFPFTLAIAIFAVSLIVLVIF</sequence>
<feature type="transmembrane region" description="Helical" evidence="2">
    <location>
        <begin position="73"/>
        <end position="91"/>
    </location>
</feature>
<evidence type="ECO:0000256" key="2">
    <source>
        <dbReference type="SAM" id="Phobius"/>
    </source>
</evidence>
<comment type="caution">
    <text evidence="3">The sequence shown here is derived from an EMBL/GenBank/DDBJ whole genome shotgun (WGS) entry which is preliminary data.</text>
</comment>
<name>A0A016TFJ5_9BILA</name>
<evidence type="ECO:0000256" key="1">
    <source>
        <dbReference type="SAM" id="MobiDB-lite"/>
    </source>
</evidence>